<dbReference type="InterPro" id="IPR006935">
    <property type="entry name" value="Helicase/UvrB_N"/>
</dbReference>
<dbReference type="PROSITE" id="PS50937">
    <property type="entry name" value="HTH_MERR_2"/>
    <property type="match status" value="1"/>
</dbReference>
<feature type="domain" description="HTH merR-type" evidence="2">
    <location>
        <begin position="6"/>
        <end position="51"/>
    </location>
</feature>
<dbReference type="NCBIfam" id="TIGR01764">
    <property type="entry name" value="excise"/>
    <property type="match status" value="1"/>
</dbReference>
<dbReference type="GO" id="GO:0005524">
    <property type="term" value="F:ATP binding"/>
    <property type="evidence" value="ECO:0007669"/>
    <property type="project" value="InterPro"/>
</dbReference>
<dbReference type="RefSeq" id="WP_062895032.1">
    <property type="nucleotide sequence ID" value="NZ_CTEC01000001.1"/>
</dbReference>
<dbReference type="InterPro" id="IPR000551">
    <property type="entry name" value="MerR-type_HTH_dom"/>
</dbReference>
<evidence type="ECO:0000313" key="6">
    <source>
        <dbReference type="Proteomes" id="UP000199601"/>
    </source>
</evidence>
<gene>
    <name evidence="5" type="ORF">BN000_00146</name>
</gene>
<dbReference type="SMART" id="SM00490">
    <property type="entry name" value="HELICc"/>
    <property type="match status" value="1"/>
</dbReference>
<dbReference type="InterPro" id="IPR027417">
    <property type="entry name" value="P-loop_NTPase"/>
</dbReference>
<dbReference type="Gene3D" id="3.40.50.300">
    <property type="entry name" value="P-loop containing nucleotide triphosphate hydrolases"/>
    <property type="match status" value="2"/>
</dbReference>
<dbReference type="GO" id="GO:0005829">
    <property type="term" value="C:cytosol"/>
    <property type="evidence" value="ECO:0007669"/>
    <property type="project" value="TreeGrafter"/>
</dbReference>
<evidence type="ECO:0000313" key="5">
    <source>
        <dbReference type="EMBL" id="CQD02126.1"/>
    </source>
</evidence>
<evidence type="ECO:0000259" key="4">
    <source>
        <dbReference type="PROSITE" id="PS51194"/>
    </source>
</evidence>
<feature type="region of interest" description="Disordered" evidence="1">
    <location>
        <begin position="567"/>
        <end position="595"/>
    </location>
</feature>
<dbReference type="CDD" id="cd04762">
    <property type="entry name" value="HTH_MerR-trunc"/>
    <property type="match status" value="1"/>
</dbReference>
<dbReference type="GO" id="GO:0006355">
    <property type="term" value="P:regulation of DNA-templated transcription"/>
    <property type="evidence" value="ECO:0007669"/>
    <property type="project" value="InterPro"/>
</dbReference>
<dbReference type="PANTHER" id="PTHR47396:SF1">
    <property type="entry name" value="ATP-DEPENDENT HELICASE IRC3-RELATED"/>
    <property type="match status" value="1"/>
</dbReference>
<protein>
    <submittedName>
        <fullName evidence="5">Type III restriction enzyme res subunit</fullName>
    </submittedName>
</protein>
<dbReference type="Gene3D" id="1.10.1660.10">
    <property type="match status" value="1"/>
</dbReference>
<evidence type="ECO:0000259" key="2">
    <source>
        <dbReference type="PROSITE" id="PS50937"/>
    </source>
</evidence>
<proteinExistence type="predicted"/>
<dbReference type="InterPro" id="IPR014001">
    <property type="entry name" value="Helicase_ATP-bd"/>
</dbReference>
<feature type="domain" description="Helicase ATP-binding" evidence="3">
    <location>
        <begin position="99"/>
        <end position="270"/>
    </location>
</feature>
<sequence>MADEEYLRVAEAAAYLGVSPQTLRRWDRDGTLKALRRPGSEYRYYQRADLEPFRLQYRRAEEAAAAGADSIVFITANADVEANDALREPQREAHRAVREHFAAGTSPAIVQIPVGCGKTGIMATLPFGVARGRVLVITPNLTIRKGVADAVDITSPQCFWAKCRVLSDFTAGPWMAVLDGPNANIHDAIESHFVVCNIQQLASQADRWLPQFPEDFFDMILVDEGHHAAAESWQKVFRRFPNAKIVSLTATPFRSDQQQLHGEVVYRYPFTRAMINGYIKQIHSRNVAPSEIYFTYRDDTRRHTLEEVLQLREEAWFRRGVALSPECNRHIVEASIQQCERMRAQTGIPHQVIAAACSVDHARQIASIYRECGYRAAEIHSDMDPDDQDAVIERLRQGQLDCIVQVQMLGEGFDHPRLSVAAIFRPFRSLAPYIQFVGRVMRVLQDSAPDHPDNQGHIISHVGLNNDARWTEFRELDLDDQELVHSWVIGQTDQDADPATSGGSRTRRFDGGMLVDNEILTDFVEHTYLDPADDRVLDQLLDREVAPGVKLGALVDREQLRERLLAQQAASAAPTPQPIPVSPQRQRQSAKTRVNQRTKAVASRVLTELGLAHRGYRLMAITGGQRQHNSTIVIRRMNTAINEAVGMPNGTRGEWSRQQLQTIFDRIDEIGDNVRDTLASQLSQHN</sequence>
<organism evidence="5 6">
    <name type="scientific">Mycobacterium europaeum</name>
    <dbReference type="NCBI Taxonomy" id="761804"/>
    <lineage>
        <taxon>Bacteria</taxon>
        <taxon>Bacillati</taxon>
        <taxon>Actinomycetota</taxon>
        <taxon>Actinomycetes</taxon>
        <taxon>Mycobacteriales</taxon>
        <taxon>Mycobacteriaceae</taxon>
        <taxon>Mycobacterium</taxon>
        <taxon>Mycobacterium simiae complex</taxon>
    </lineage>
</organism>
<dbReference type="SUPFAM" id="SSF52540">
    <property type="entry name" value="P-loop containing nucleoside triphosphate hydrolases"/>
    <property type="match status" value="1"/>
</dbReference>
<dbReference type="PANTHER" id="PTHR47396">
    <property type="entry name" value="TYPE I RESTRICTION ENZYME ECOKI R PROTEIN"/>
    <property type="match status" value="1"/>
</dbReference>
<dbReference type="AlphaFoldDB" id="A0A0U1CWE3"/>
<dbReference type="Proteomes" id="UP000199601">
    <property type="component" value="Unassembled WGS sequence"/>
</dbReference>
<dbReference type="SMART" id="SM00487">
    <property type="entry name" value="DEXDc"/>
    <property type="match status" value="1"/>
</dbReference>
<dbReference type="GO" id="GO:0003677">
    <property type="term" value="F:DNA binding"/>
    <property type="evidence" value="ECO:0007669"/>
    <property type="project" value="InterPro"/>
</dbReference>
<dbReference type="SUPFAM" id="SSF46955">
    <property type="entry name" value="Putative DNA-binding domain"/>
    <property type="match status" value="1"/>
</dbReference>
<dbReference type="InterPro" id="IPR001650">
    <property type="entry name" value="Helicase_C-like"/>
</dbReference>
<dbReference type="EMBL" id="CTEC01000001">
    <property type="protein sequence ID" value="CQD02126.1"/>
    <property type="molecule type" value="Genomic_DNA"/>
</dbReference>
<accession>A0A0U1CWE3</accession>
<keyword evidence="6" id="KW-1185">Reference proteome</keyword>
<dbReference type="GO" id="GO:0016787">
    <property type="term" value="F:hydrolase activity"/>
    <property type="evidence" value="ECO:0007669"/>
    <property type="project" value="InterPro"/>
</dbReference>
<dbReference type="Pfam" id="PF04851">
    <property type="entry name" value="ResIII"/>
    <property type="match status" value="1"/>
</dbReference>
<dbReference type="InterPro" id="IPR050742">
    <property type="entry name" value="Helicase_Restrict-Modif_Enz"/>
</dbReference>
<dbReference type="Pfam" id="PF00271">
    <property type="entry name" value="Helicase_C"/>
    <property type="match status" value="1"/>
</dbReference>
<dbReference type="InterPro" id="IPR041657">
    <property type="entry name" value="HTH_17"/>
</dbReference>
<dbReference type="InterPro" id="IPR009061">
    <property type="entry name" value="DNA-bd_dom_put_sf"/>
</dbReference>
<evidence type="ECO:0000259" key="3">
    <source>
        <dbReference type="PROSITE" id="PS51192"/>
    </source>
</evidence>
<reference evidence="6" key="1">
    <citation type="submission" date="2015-03" db="EMBL/GenBank/DDBJ databases">
        <authorList>
            <person name="Urmite Genomes"/>
        </authorList>
    </citation>
    <scope>NUCLEOTIDE SEQUENCE [LARGE SCALE GENOMIC DNA]</scope>
    <source>
        <strain evidence="6">CSUR P1344</strain>
    </source>
</reference>
<feature type="domain" description="Helicase C-terminal" evidence="4">
    <location>
        <begin position="331"/>
        <end position="495"/>
    </location>
</feature>
<dbReference type="PROSITE" id="PS51192">
    <property type="entry name" value="HELICASE_ATP_BIND_1"/>
    <property type="match status" value="1"/>
</dbReference>
<name>A0A0U1CWE3_9MYCO</name>
<dbReference type="PROSITE" id="PS51194">
    <property type="entry name" value="HELICASE_CTER"/>
    <property type="match status" value="1"/>
</dbReference>
<evidence type="ECO:0000256" key="1">
    <source>
        <dbReference type="SAM" id="MobiDB-lite"/>
    </source>
</evidence>
<dbReference type="Pfam" id="PF12728">
    <property type="entry name" value="HTH_17"/>
    <property type="match status" value="1"/>
</dbReference>
<dbReference type="InterPro" id="IPR010093">
    <property type="entry name" value="SinI_DNA-bd"/>
</dbReference>